<keyword evidence="1" id="KW-0812">Transmembrane</keyword>
<name>A0A4C1Z147_EUMVA</name>
<sequence>MRKGVISTAMVALDRNDRERKASGVSLGLVSTHAVVALLLFLEQKLTLWLPQSRLWEHFARMLVHKRARSAGAARCRAGRAARTAK</sequence>
<organism evidence="2 3">
    <name type="scientific">Eumeta variegata</name>
    <name type="common">Bagworm moth</name>
    <name type="synonym">Eumeta japonica</name>
    <dbReference type="NCBI Taxonomy" id="151549"/>
    <lineage>
        <taxon>Eukaryota</taxon>
        <taxon>Metazoa</taxon>
        <taxon>Ecdysozoa</taxon>
        <taxon>Arthropoda</taxon>
        <taxon>Hexapoda</taxon>
        <taxon>Insecta</taxon>
        <taxon>Pterygota</taxon>
        <taxon>Neoptera</taxon>
        <taxon>Endopterygota</taxon>
        <taxon>Lepidoptera</taxon>
        <taxon>Glossata</taxon>
        <taxon>Ditrysia</taxon>
        <taxon>Tineoidea</taxon>
        <taxon>Psychidae</taxon>
        <taxon>Oiketicinae</taxon>
        <taxon>Eumeta</taxon>
    </lineage>
</organism>
<dbReference type="EMBL" id="BGZK01001456">
    <property type="protein sequence ID" value="GBP80325.1"/>
    <property type="molecule type" value="Genomic_DNA"/>
</dbReference>
<keyword evidence="3" id="KW-1185">Reference proteome</keyword>
<reference evidence="2 3" key="1">
    <citation type="journal article" date="2019" name="Commun. Biol.">
        <title>The bagworm genome reveals a unique fibroin gene that provides high tensile strength.</title>
        <authorList>
            <person name="Kono N."/>
            <person name="Nakamura H."/>
            <person name="Ohtoshi R."/>
            <person name="Tomita M."/>
            <person name="Numata K."/>
            <person name="Arakawa K."/>
        </authorList>
    </citation>
    <scope>NUCLEOTIDE SEQUENCE [LARGE SCALE GENOMIC DNA]</scope>
</reference>
<comment type="caution">
    <text evidence="2">The sequence shown here is derived from an EMBL/GenBank/DDBJ whole genome shotgun (WGS) entry which is preliminary data.</text>
</comment>
<evidence type="ECO:0000313" key="3">
    <source>
        <dbReference type="Proteomes" id="UP000299102"/>
    </source>
</evidence>
<evidence type="ECO:0000313" key="2">
    <source>
        <dbReference type="EMBL" id="GBP80325.1"/>
    </source>
</evidence>
<keyword evidence="1" id="KW-1133">Transmembrane helix</keyword>
<feature type="transmembrane region" description="Helical" evidence="1">
    <location>
        <begin position="21"/>
        <end position="42"/>
    </location>
</feature>
<keyword evidence="1" id="KW-0472">Membrane</keyword>
<dbReference type="AlphaFoldDB" id="A0A4C1Z147"/>
<proteinExistence type="predicted"/>
<gene>
    <name evidence="2" type="ORF">EVAR_47827_1</name>
</gene>
<evidence type="ECO:0000256" key="1">
    <source>
        <dbReference type="SAM" id="Phobius"/>
    </source>
</evidence>
<accession>A0A4C1Z147</accession>
<dbReference type="Proteomes" id="UP000299102">
    <property type="component" value="Unassembled WGS sequence"/>
</dbReference>
<protein>
    <submittedName>
        <fullName evidence="2">Uncharacterized protein</fullName>
    </submittedName>
</protein>